<sequence length="208" mass="22912">MSDADGKNAKQDAQGEKSDERIAALEKEVEKQKGIAENAEALVQKWSAEIGEFRKEATALKETIADLQKVVGDASGKEGKAEETAEEIEKSLTPEQRTVAESVFAQLSAEEKITYADDPKYRKAFLVRTRETVKTVPQTPWSTQQKPTPKTPDALDKRIQELFEKHKQRSAALPTGPTKDQHAATGDGLARREKPVRSVVAQSVLGSR</sequence>
<feature type="region of interest" description="Disordered" evidence="1">
    <location>
        <begin position="1"/>
        <end position="23"/>
    </location>
</feature>
<proteinExistence type="predicted"/>
<dbReference type="EMBL" id="MT142025">
    <property type="protein sequence ID" value="QJA73413.1"/>
    <property type="molecule type" value="Genomic_DNA"/>
</dbReference>
<feature type="compositionally biased region" description="Basic and acidic residues" evidence="1">
    <location>
        <begin position="153"/>
        <end position="165"/>
    </location>
</feature>
<organism evidence="2">
    <name type="scientific">viral metagenome</name>
    <dbReference type="NCBI Taxonomy" id="1070528"/>
    <lineage>
        <taxon>unclassified sequences</taxon>
        <taxon>metagenomes</taxon>
        <taxon>organismal metagenomes</taxon>
    </lineage>
</organism>
<evidence type="ECO:0000313" key="2">
    <source>
        <dbReference type="EMBL" id="QJA73413.1"/>
    </source>
</evidence>
<feature type="region of interest" description="Disordered" evidence="1">
    <location>
        <begin position="74"/>
        <end position="95"/>
    </location>
</feature>
<evidence type="ECO:0000313" key="3">
    <source>
        <dbReference type="EMBL" id="QJA89210.1"/>
    </source>
</evidence>
<accession>A0A6M3JTQ5</accession>
<name>A0A6M3JTQ5_9ZZZZ</name>
<evidence type="ECO:0000256" key="1">
    <source>
        <dbReference type="SAM" id="MobiDB-lite"/>
    </source>
</evidence>
<protein>
    <submittedName>
        <fullName evidence="2">Uncharacterized protein</fullName>
    </submittedName>
</protein>
<gene>
    <name evidence="2" type="ORF">MM415A02384_0009</name>
    <name evidence="3" type="ORF">MM415B02590_0008</name>
</gene>
<dbReference type="EMBL" id="MT142830">
    <property type="protein sequence ID" value="QJA89210.1"/>
    <property type="molecule type" value="Genomic_DNA"/>
</dbReference>
<dbReference type="AlphaFoldDB" id="A0A6M3JTQ5"/>
<feature type="compositionally biased region" description="Polar residues" evidence="1">
    <location>
        <begin position="135"/>
        <end position="148"/>
    </location>
</feature>
<feature type="region of interest" description="Disordered" evidence="1">
    <location>
        <begin position="133"/>
        <end position="208"/>
    </location>
</feature>
<feature type="compositionally biased region" description="Basic and acidic residues" evidence="1">
    <location>
        <begin position="75"/>
        <end position="92"/>
    </location>
</feature>
<reference evidence="2" key="1">
    <citation type="submission" date="2020-03" db="EMBL/GenBank/DDBJ databases">
        <title>The deep terrestrial virosphere.</title>
        <authorList>
            <person name="Holmfeldt K."/>
            <person name="Nilsson E."/>
            <person name="Simone D."/>
            <person name="Lopez-Fernandez M."/>
            <person name="Wu X."/>
            <person name="de Brujin I."/>
            <person name="Lundin D."/>
            <person name="Andersson A."/>
            <person name="Bertilsson S."/>
            <person name="Dopson M."/>
        </authorList>
    </citation>
    <scope>NUCLEOTIDE SEQUENCE</scope>
    <source>
        <strain evidence="2">MM415A02384</strain>
        <strain evidence="3">MM415B02590</strain>
    </source>
</reference>